<comment type="function">
    <text evidence="7">Hydrolyzes ribosome-free peptidyl-tRNAs (with 1 or more amino acids incorporated), which drop off the ribosome during protein synthesis, or as a result of ribosome stalling.</text>
</comment>
<feature type="site" description="Stabilizes the basic form of H active site to accept a proton" evidence="7">
    <location>
        <position position="102"/>
    </location>
</feature>
<comment type="catalytic activity">
    <reaction evidence="7 8">
        <text>an N-acyl-L-alpha-aminoacyl-tRNA + H2O = an N-acyl-L-amino acid + a tRNA + H(+)</text>
        <dbReference type="Rhea" id="RHEA:54448"/>
        <dbReference type="Rhea" id="RHEA-COMP:10123"/>
        <dbReference type="Rhea" id="RHEA-COMP:13883"/>
        <dbReference type="ChEBI" id="CHEBI:15377"/>
        <dbReference type="ChEBI" id="CHEBI:15378"/>
        <dbReference type="ChEBI" id="CHEBI:59874"/>
        <dbReference type="ChEBI" id="CHEBI:78442"/>
        <dbReference type="ChEBI" id="CHEBI:138191"/>
        <dbReference type="EC" id="3.1.1.29"/>
    </reaction>
</comment>
<keyword evidence="3 7" id="KW-0378">Hydrolase</keyword>
<accession>A0A1F8EUK3</accession>
<evidence type="ECO:0000256" key="8">
    <source>
        <dbReference type="RuleBase" id="RU000673"/>
    </source>
</evidence>
<evidence type="ECO:0000313" key="11">
    <source>
        <dbReference type="Proteomes" id="UP000177507"/>
    </source>
</evidence>
<comment type="subunit">
    <text evidence="7">Monomer.</text>
</comment>
<dbReference type="GO" id="GO:0072344">
    <property type="term" value="P:rescue of stalled ribosome"/>
    <property type="evidence" value="ECO:0007669"/>
    <property type="project" value="UniProtKB-UniRule"/>
</dbReference>
<protein>
    <recommendedName>
        <fullName evidence="6 7">Peptidyl-tRNA hydrolase</fullName>
        <shortName evidence="7">Pth</shortName>
        <ecNumber evidence="1 7">3.1.1.29</ecNumber>
    </recommendedName>
</protein>
<proteinExistence type="inferred from homology"/>
<dbReference type="SUPFAM" id="SSF53178">
    <property type="entry name" value="Peptidyl-tRNA hydrolase-like"/>
    <property type="match status" value="1"/>
</dbReference>
<feature type="site" description="Discriminates between blocked and unblocked aminoacyl-tRNA" evidence="7">
    <location>
        <position position="9"/>
    </location>
</feature>
<dbReference type="HAMAP" id="MF_00083">
    <property type="entry name" value="Pept_tRNA_hydro_bact"/>
    <property type="match status" value="1"/>
</dbReference>
<dbReference type="GO" id="GO:0000049">
    <property type="term" value="F:tRNA binding"/>
    <property type="evidence" value="ECO:0007669"/>
    <property type="project" value="UniProtKB-UniRule"/>
</dbReference>
<dbReference type="GO" id="GO:0005737">
    <property type="term" value="C:cytoplasm"/>
    <property type="evidence" value="ECO:0007669"/>
    <property type="project" value="UniProtKB-SubCell"/>
</dbReference>
<feature type="binding site" evidence="7">
    <location>
        <position position="77"/>
    </location>
    <ligand>
        <name>tRNA</name>
        <dbReference type="ChEBI" id="CHEBI:17843"/>
    </ligand>
</feature>
<dbReference type="EC" id="3.1.1.29" evidence="1 7"/>
<dbReference type="PANTHER" id="PTHR17224:SF1">
    <property type="entry name" value="PEPTIDYL-TRNA HYDROLASE"/>
    <property type="match status" value="1"/>
</dbReference>
<sequence length="196" mass="22247">MKLIIGLGNPGKEYENTRHNVGFEVIEKIAKDNEVDFEFNKKLNAEIAKISRLNLEMGQKSHTKRPAILAKPQTFVNKSGEAVKKLKLFYKTTPKDIVVIHDDLDIEFGNFKLSFAKDSGGHRGVQSVIDHLKTNKFWRLRVGTANRKLSTARQQRTLKQKKDAVGGFVLAKFTPAEQAELKKVIKKTLERLAQTF</sequence>
<dbReference type="CDD" id="cd00462">
    <property type="entry name" value="PTH"/>
    <property type="match status" value="1"/>
</dbReference>
<gene>
    <name evidence="7" type="primary">pth</name>
    <name evidence="10" type="ORF">A2831_00845</name>
</gene>
<dbReference type="EMBL" id="MGJI01000019">
    <property type="protein sequence ID" value="OGN04552.1"/>
    <property type="molecule type" value="Genomic_DNA"/>
</dbReference>
<feature type="binding site" evidence="7">
    <location>
        <position position="14"/>
    </location>
    <ligand>
        <name>tRNA</name>
        <dbReference type="ChEBI" id="CHEBI:17843"/>
    </ligand>
</feature>
<evidence type="ECO:0000256" key="7">
    <source>
        <dbReference type="HAMAP-Rule" id="MF_00083"/>
    </source>
</evidence>
<keyword evidence="7" id="KW-0963">Cytoplasm</keyword>
<comment type="caution">
    <text evidence="10">The sequence shown here is derived from an EMBL/GenBank/DDBJ whole genome shotgun (WGS) entry which is preliminary data.</text>
</comment>
<dbReference type="InterPro" id="IPR018171">
    <property type="entry name" value="Pept_tRNA_hydro_CS"/>
</dbReference>
<reference evidence="10 11" key="1">
    <citation type="journal article" date="2016" name="Nat. Commun.">
        <title>Thousands of microbial genomes shed light on interconnected biogeochemical processes in an aquifer system.</title>
        <authorList>
            <person name="Anantharaman K."/>
            <person name="Brown C.T."/>
            <person name="Hug L.A."/>
            <person name="Sharon I."/>
            <person name="Castelle C.J."/>
            <person name="Probst A.J."/>
            <person name="Thomas B.C."/>
            <person name="Singh A."/>
            <person name="Wilkins M.J."/>
            <person name="Karaoz U."/>
            <person name="Brodie E.L."/>
            <person name="Williams K.H."/>
            <person name="Hubbard S.S."/>
            <person name="Banfield J.F."/>
        </authorList>
    </citation>
    <scope>NUCLEOTIDE SEQUENCE [LARGE SCALE GENOMIC DNA]</scope>
</reference>
<dbReference type="Gene3D" id="3.40.50.1470">
    <property type="entry name" value="Peptidyl-tRNA hydrolase"/>
    <property type="match status" value="1"/>
</dbReference>
<dbReference type="Pfam" id="PF01195">
    <property type="entry name" value="Pept_tRNA_hydro"/>
    <property type="match status" value="1"/>
</dbReference>
<dbReference type="STRING" id="1802668.A2831_00845"/>
<feature type="active site" description="Proton acceptor" evidence="7">
    <location>
        <position position="19"/>
    </location>
</feature>
<name>A0A1F8EUK3_9BACT</name>
<dbReference type="AlphaFoldDB" id="A0A1F8EUK3"/>
<dbReference type="NCBIfam" id="TIGR00447">
    <property type="entry name" value="pth"/>
    <property type="match status" value="1"/>
</dbReference>
<dbReference type="PROSITE" id="PS01195">
    <property type="entry name" value="PEPT_TRNA_HYDROL_1"/>
    <property type="match status" value="1"/>
</dbReference>
<dbReference type="Proteomes" id="UP000177507">
    <property type="component" value="Unassembled WGS sequence"/>
</dbReference>
<dbReference type="InterPro" id="IPR001328">
    <property type="entry name" value="Pept_tRNA_hydro"/>
</dbReference>
<evidence type="ECO:0000313" key="10">
    <source>
        <dbReference type="EMBL" id="OGN04552.1"/>
    </source>
</evidence>
<comment type="subcellular location">
    <subcellularLocation>
        <location evidence="7">Cytoplasm</location>
    </subcellularLocation>
</comment>
<dbReference type="GO" id="GO:0006515">
    <property type="term" value="P:protein quality control for misfolded or incompletely synthesized proteins"/>
    <property type="evidence" value="ECO:0007669"/>
    <property type="project" value="UniProtKB-UniRule"/>
</dbReference>
<keyword evidence="2 7" id="KW-0820">tRNA-binding</keyword>
<dbReference type="GO" id="GO:0004045">
    <property type="term" value="F:peptidyl-tRNA hydrolase activity"/>
    <property type="evidence" value="ECO:0007669"/>
    <property type="project" value="UniProtKB-UniRule"/>
</dbReference>
<comment type="function">
    <text evidence="7">Catalyzes the release of premature peptidyl moieties from peptidyl-tRNA molecules trapped in stalled 50S ribosomal subunits, and thus maintains levels of free tRNAs and 50S ribosomes.</text>
</comment>
<evidence type="ECO:0000256" key="9">
    <source>
        <dbReference type="RuleBase" id="RU004320"/>
    </source>
</evidence>
<dbReference type="PANTHER" id="PTHR17224">
    <property type="entry name" value="PEPTIDYL-TRNA HYDROLASE"/>
    <property type="match status" value="1"/>
</dbReference>
<feature type="binding site" evidence="7">
    <location>
        <position position="75"/>
    </location>
    <ligand>
        <name>tRNA</name>
        <dbReference type="ChEBI" id="CHEBI:17843"/>
    </ligand>
</feature>
<dbReference type="InterPro" id="IPR036416">
    <property type="entry name" value="Pept_tRNA_hydro_sf"/>
</dbReference>
<keyword evidence="4 7" id="KW-0694">RNA-binding</keyword>
<evidence type="ECO:0000256" key="4">
    <source>
        <dbReference type="ARBA" id="ARBA00022884"/>
    </source>
</evidence>
<evidence type="ECO:0000256" key="1">
    <source>
        <dbReference type="ARBA" id="ARBA00013260"/>
    </source>
</evidence>
<evidence type="ECO:0000256" key="3">
    <source>
        <dbReference type="ARBA" id="ARBA00022801"/>
    </source>
</evidence>
<comment type="caution">
    <text evidence="7">Lacks conserved residue(s) required for the propagation of feature annotation.</text>
</comment>
<evidence type="ECO:0000256" key="2">
    <source>
        <dbReference type="ARBA" id="ARBA00022555"/>
    </source>
</evidence>
<evidence type="ECO:0000256" key="6">
    <source>
        <dbReference type="ARBA" id="ARBA00050038"/>
    </source>
</evidence>
<organism evidence="10 11">
    <name type="scientific">Candidatus Yanofskybacteria bacterium RIFCSPHIGHO2_01_FULL_44_17</name>
    <dbReference type="NCBI Taxonomy" id="1802668"/>
    <lineage>
        <taxon>Bacteria</taxon>
        <taxon>Candidatus Yanofskyibacteriota</taxon>
    </lineage>
</organism>
<evidence type="ECO:0000256" key="5">
    <source>
        <dbReference type="ARBA" id="ARBA00038063"/>
    </source>
</evidence>
<comment type="similarity">
    <text evidence="5 7 9">Belongs to the PTH family.</text>
</comment>